<proteinExistence type="predicted"/>
<dbReference type="GO" id="GO:0006310">
    <property type="term" value="P:DNA recombination"/>
    <property type="evidence" value="ECO:0007669"/>
    <property type="project" value="UniProtKB-KW"/>
</dbReference>
<dbReference type="GO" id="GO:0005634">
    <property type="term" value="C:nucleus"/>
    <property type="evidence" value="ECO:0007669"/>
    <property type="project" value="UniProtKB-SubCell"/>
</dbReference>
<keyword evidence="6" id="KW-0804">Transcription</keyword>
<dbReference type="PANTHER" id="PTHR10880">
    <property type="entry name" value="MORTALITY FACTOR 4-LIKE PROTEIN"/>
    <property type="match status" value="1"/>
</dbReference>
<evidence type="ECO:0000256" key="6">
    <source>
        <dbReference type="ARBA" id="ARBA00023163"/>
    </source>
</evidence>
<dbReference type="InterPro" id="IPR053820">
    <property type="entry name" value="MSL3_chromo-like"/>
</dbReference>
<dbReference type="PANTHER" id="PTHR10880:SF48">
    <property type="entry name" value="MORTALITY FACTOR 4 LIKE 2"/>
    <property type="match status" value="1"/>
</dbReference>
<dbReference type="InterPro" id="IPR008676">
    <property type="entry name" value="MRG"/>
</dbReference>
<feature type="compositionally biased region" description="Basic and acidic residues" evidence="11">
    <location>
        <begin position="234"/>
        <end position="252"/>
    </location>
</feature>
<evidence type="ECO:0000256" key="9">
    <source>
        <dbReference type="ARBA" id="ARBA00023242"/>
    </source>
</evidence>
<dbReference type="Proteomes" id="UP000075882">
    <property type="component" value="Unassembled WGS sequence"/>
</dbReference>
<accession>A0A8W7P2F4</accession>
<dbReference type="InterPro" id="IPR016197">
    <property type="entry name" value="Chromo-like_dom_sf"/>
</dbReference>
<keyword evidence="9" id="KW-0539">Nucleus</keyword>
<protein>
    <recommendedName>
        <fullName evidence="10">Mortality factor 4-like protein 1</fullName>
    </recommendedName>
</protein>
<dbReference type="PROSITE" id="PS51640">
    <property type="entry name" value="MRG"/>
    <property type="match status" value="1"/>
</dbReference>
<evidence type="ECO:0000256" key="11">
    <source>
        <dbReference type="SAM" id="MobiDB-lite"/>
    </source>
</evidence>
<feature type="region of interest" description="Disordered" evidence="11">
    <location>
        <begin position="98"/>
        <end position="276"/>
    </location>
</feature>
<dbReference type="Pfam" id="PF05712">
    <property type="entry name" value="MRG"/>
    <property type="match status" value="1"/>
</dbReference>
<keyword evidence="2" id="KW-0227">DNA damage</keyword>
<dbReference type="VEuPathDB" id="VectorBase:ACON2_037760"/>
<dbReference type="GO" id="GO:0006281">
    <property type="term" value="P:DNA repair"/>
    <property type="evidence" value="ECO:0007669"/>
    <property type="project" value="UniProtKB-KW"/>
</dbReference>
<evidence type="ECO:0000256" key="10">
    <source>
        <dbReference type="ARBA" id="ARBA00071326"/>
    </source>
</evidence>
<evidence type="ECO:0000256" key="4">
    <source>
        <dbReference type="ARBA" id="ARBA00022990"/>
    </source>
</evidence>
<dbReference type="InterPro" id="IPR026541">
    <property type="entry name" value="MRG_dom"/>
</dbReference>
<evidence type="ECO:0000313" key="13">
    <source>
        <dbReference type="EnsemblMetazoa" id="ACOM023811-PA.1"/>
    </source>
</evidence>
<keyword evidence="4" id="KW-0007">Acetylation</keyword>
<dbReference type="AlphaFoldDB" id="A0A8W7P2F4"/>
<feature type="domain" description="Chromo" evidence="12">
    <location>
        <begin position="35"/>
        <end position="104"/>
    </location>
</feature>
<evidence type="ECO:0000256" key="2">
    <source>
        <dbReference type="ARBA" id="ARBA00022763"/>
    </source>
</evidence>
<feature type="compositionally biased region" description="Low complexity" evidence="11">
    <location>
        <begin position="194"/>
        <end position="222"/>
    </location>
</feature>
<dbReference type="SUPFAM" id="SSF54160">
    <property type="entry name" value="Chromo domain-like"/>
    <property type="match status" value="1"/>
</dbReference>
<comment type="subcellular location">
    <subcellularLocation>
        <location evidence="1">Nucleus</location>
    </subcellularLocation>
</comment>
<dbReference type="CDD" id="cd18983">
    <property type="entry name" value="CBD_MSL3_like"/>
    <property type="match status" value="1"/>
</dbReference>
<name>A0A8W7P2F4_ANOCL</name>
<dbReference type="SMART" id="SM00298">
    <property type="entry name" value="CHROMO"/>
    <property type="match status" value="1"/>
</dbReference>
<dbReference type="FunFam" id="1.10.274.30:FF:000001">
    <property type="entry name" value="Mortality factor 4-like protein 1"/>
    <property type="match status" value="1"/>
</dbReference>
<reference evidence="13" key="1">
    <citation type="submission" date="2022-08" db="UniProtKB">
        <authorList>
            <consortium name="EnsemblMetazoa"/>
        </authorList>
    </citation>
    <scope>IDENTIFICATION</scope>
</reference>
<keyword evidence="7" id="KW-0233">DNA recombination</keyword>
<evidence type="ECO:0000256" key="5">
    <source>
        <dbReference type="ARBA" id="ARBA00023015"/>
    </source>
</evidence>
<evidence type="ECO:0000256" key="7">
    <source>
        <dbReference type="ARBA" id="ARBA00023172"/>
    </source>
</evidence>
<organism evidence="13">
    <name type="scientific">Anopheles coluzzii</name>
    <name type="common">African malaria mosquito</name>
    <dbReference type="NCBI Taxonomy" id="1518534"/>
    <lineage>
        <taxon>Eukaryota</taxon>
        <taxon>Metazoa</taxon>
        <taxon>Ecdysozoa</taxon>
        <taxon>Arthropoda</taxon>
        <taxon>Hexapoda</taxon>
        <taxon>Insecta</taxon>
        <taxon>Pterygota</taxon>
        <taxon>Neoptera</taxon>
        <taxon>Endopterygota</taxon>
        <taxon>Diptera</taxon>
        <taxon>Nematocera</taxon>
        <taxon>Culicoidea</taxon>
        <taxon>Culicidae</taxon>
        <taxon>Anophelinae</taxon>
        <taxon>Anopheles</taxon>
    </lineage>
</organism>
<sequence>LPLLEIYSGVNNSTKSTQLEKKSAHDDGKMPPKFKFTEGEKVLCFHGPLLYEAKLLRCAMMKEKQVKYLVHYAGWNKNWDEWVPESRVLKYNEANRQRQQEVHRLHSPLVKNKKSSTKGKKSDAQGGTGTQGKDSDSRASTPSKEVTKEKDTAVQSVTTTPVAGATTPTGTTSTGGSTTTAASSTGRNRSSLKTSATSASVSSSPSSSSSSTSSSTAVPAATDKPPAATSTAAKDVKSSESKEAVEKPKDESSSEPGSSKAKKRGRSDTNSSNVESEDQFISKVEVKIKIPDELKVWLVDDWDAISRQNKLLELPAKVTVQEIVDNYVQYKKQSKVTTATKETAVADIGNGIVEYFNVMLGSQLLYKFERPQYAEMIQAHPGVPMAKIYGSVHLLRLFVKLGPMLAFTSLDEKSIQTSLGHVQDFLKYLVKNSSTLFNMQHYVNTSPEYHRKAL</sequence>
<dbReference type="EnsemblMetazoa" id="ACOM023811-RA">
    <property type="protein sequence ID" value="ACOM023811-PA.1"/>
    <property type="gene ID" value="ACOM023811"/>
</dbReference>
<dbReference type="Gene3D" id="2.30.30.140">
    <property type="match status" value="1"/>
</dbReference>
<feature type="compositionally biased region" description="Low complexity" evidence="11">
    <location>
        <begin position="156"/>
        <end position="186"/>
    </location>
</feature>
<evidence type="ECO:0000256" key="1">
    <source>
        <dbReference type="ARBA" id="ARBA00004123"/>
    </source>
</evidence>
<dbReference type="Pfam" id="PF22732">
    <property type="entry name" value="MSL3_chromo-like"/>
    <property type="match status" value="1"/>
</dbReference>
<keyword evidence="3" id="KW-0156">Chromatin regulator</keyword>
<dbReference type="GO" id="GO:0006355">
    <property type="term" value="P:regulation of DNA-templated transcription"/>
    <property type="evidence" value="ECO:0007669"/>
    <property type="project" value="InterPro"/>
</dbReference>
<evidence type="ECO:0000256" key="8">
    <source>
        <dbReference type="ARBA" id="ARBA00023204"/>
    </source>
</evidence>
<dbReference type="FunFam" id="2.30.30.140:FF:000024">
    <property type="entry name" value="Mortality factor 4-like protein 1"/>
    <property type="match status" value="1"/>
</dbReference>
<dbReference type="GO" id="GO:0006325">
    <property type="term" value="P:chromatin organization"/>
    <property type="evidence" value="ECO:0007669"/>
    <property type="project" value="UniProtKB-KW"/>
</dbReference>
<dbReference type="Gene3D" id="1.10.274.30">
    <property type="entry name" value="MRG domain"/>
    <property type="match status" value="1"/>
</dbReference>
<keyword evidence="5" id="KW-0805">Transcription regulation</keyword>
<evidence type="ECO:0000259" key="12">
    <source>
        <dbReference type="SMART" id="SM00298"/>
    </source>
</evidence>
<keyword evidence="8" id="KW-0234">DNA repair</keyword>
<dbReference type="InterPro" id="IPR000953">
    <property type="entry name" value="Chromo/chromo_shadow_dom"/>
</dbReference>
<dbReference type="InterPro" id="IPR038217">
    <property type="entry name" value="MRG_C_sf"/>
</dbReference>
<evidence type="ECO:0000256" key="3">
    <source>
        <dbReference type="ARBA" id="ARBA00022853"/>
    </source>
</evidence>
<dbReference type="GO" id="GO:0035267">
    <property type="term" value="C:NuA4 histone acetyltransferase complex"/>
    <property type="evidence" value="ECO:0007669"/>
    <property type="project" value="TreeGrafter"/>
</dbReference>